<dbReference type="EMBL" id="CP116613">
    <property type="protein sequence ID" value="WCF98647.1"/>
    <property type="molecule type" value="Genomic_DNA"/>
</dbReference>
<proteinExistence type="predicted"/>
<accession>A0AAE9XCU3</accession>
<gene>
    <name evidence="1" type="ORF">NY149_09090</name>
</gene>
<dbReference type="Proteomes" id="UP001179540">
    <property type="component" value="Chromosome"/>
</dbReference>
<dbReference type="AlphaFoldDB" id="A0AAE9XCU3"/>
<dbReference type="RefSeq" id="WP_097548003.1">
    <property type="nucleotide sequence ID" value="NZ_CP116613.1"/>
</dbReference>
<reference evidence="1" key="1">
    <citation type="submission" date="2023-01" db="EMBL/GenBank/DDBJ databases">
        <title>Phages are important unrecognized players in the ecology of the oral pathogen Porphyromonas gingivalis.</title>
        <authorList>
            <person name="Matrishin C.B."/>
            <person name="Kauffman K.M."/>
        </authorList>
    </citation>
    <scope>NUCLEOTIDE SEQUENCE</scope>
    <source>
        <strain evidence="1">HG1691old</strain>
    </source>
</reference>
<evidence type="ECO:0000313" key="2">
    <source>
        <dbReference type="Proteomes" id="UP001179540"/>
    </source>
</evidence>
<evidence type="ECO:0000313" key="1">
    <source>
        <dbReference type="EMBL" id="WCF98647.1"/>
    </source>
</evidence>
<protein>
    <submittedName>
        <fullName evidence="1">DUF1320 family protein</fullName>
    </submittedName>
</protein>
<organism evidence="1 2">
    <name type="scientific">Porphyromonas gingivalis</name>
    <name type="common">Bacteroides gingivalis</name>
    <dbReference type="NCBI Taxonomy" id="837"/>
    <lineage>
        <taxon>Bacteria</taxon>
        <taxon>Pseudomonadati</taxon>
        <taxon>Bacteroidota</taxon>
        <taxon>Bacteroidia</taxon>
        <taxon>Bacteroidales</taxon>
        <taxon>Porphyromonadaceae</taxon>
        <taxon>Porphyromonas</taxon>
    </lineage>
</organism>
<name>A0AAE9XCU3_PORGN</name>
<dbReference type="InterPro" id="IPR009752">
    <property type="entry name" value="Phage_Mu_GpJ"/>
</dbReference>
<sequence>MAFLTPQELETHLYKEHIDVISRDDTTILSAAIDAAVSEAKGYLAAFDRERIFAATGGQRNALLLIFVKDIAVWHFVNLCNAGTDLSLRQDRYDRAIAWLKAVQKGDVSPDLPRLDADGDGQADMAGAVQFGSNPKRTQHY</sequence>
<dbReference type="Pfam" id="PF07030">
    <property type="entry name" value="Phage_Mu_Gp36"/>
    <property type="match status" value="1"/>
</dbReference>